<dbReference type="EMBL" id="MU827326">
    <property type="protein sequence ID" value="KAJ7355993.1"/>
    <property type="molecule type" value="Genomic_DNA"/>
</dbReference>
<dbReference type="SMART" id="SM00184">
    <property type="entry name" value="RING"/>
    <property type="match status" value="1"/>
</dbReference>
<dbReference type="PROSITE" id="PS00518">
    <property type="entry name" value="ZF_RING_1"/>
    <property type="match status" value="1"/>
</dbReference>
<evidence type="ECO:0000256" key="4">
    <source>
        <dbReference type="PROSITE-ProRule" id="PRU00175"/>
    </source>
</evidence>
<proteinExistence type="predicted"/>
<keyword evidence="1" id="KW-0479">Metal-binding</keyword>
<evidence type="ECO:0000256" key="2">
    <source>
        <dbReference type="ARBA" id="ARBA00022771"/>
    </source>
</evidence>
<dbReference type="Pfam" id="PF00097">
    <property type="entry name" value="zf-C3HC4"/>
    <property type="match status" value="1"/>
</dbReference>
<evidence type="ECO:0000313" key="7">
    <source>
        <dbReference type="Proteomes" id="UP001163046"/>
    </source>
</evidence>
<dbReference type="InterPro" id="IPR001841">
    <property type="entry name" value="Znf_RING"/>
</dbReference>
<dbReference type="GO" id="GO:0043122">
    <property type="term" value="P:regulation of canonical NF-kappaB signal transduction"/>
    <property type="evidence" value="ECO:0007669"/>
    <property type="project" value="TreeGrafter"/>
</dbReference>
<organism evidence="6 7">
    <name type="scientific">Desmophyllum pertusum</name>
    <dbReference type="NCBI Taxonomy" id="174260"/>
    <lineage>
        <taxon>Eukaryota</taxon>
        <taxon>Metazoa</taxon>
        <taxon>Cnidaria</taxon>
        <taxon>Anthozoa</taxon>
        <taxon>Hexacorallia</taxon>
        <taxon>Scleractinia</taxon>
        <taxon>Caryophylliina</taxon>
        <taxon>Caryophylliidae</taxon>
        <taxon>Desmophyllum</taxon>
    </lineage>
</organism>
<dbReference type="InterPro" id="IPR017907">
    <property type="entry name" value="Znf_RING_CS"/>
</dbReference>
<evidence type="ECO:0000256" key="3">
    <source>
        <dbReference type="ARBA" id="ARBA00022833"/>
    </source>
</evidence>
<feature type="domain" description="RING-type" evidence="5">
    <location>
        <begin position="22"/>
        <end position="62"/>
    </location>
</feature>
<dbReference type="PANTHER" id="PTHR10131">
    <property type="entry name" value="TNF RECEPTOR ASSOCIATED FACTOR"/>
    <property type="match status" value="1"/>
</dbReference>
<evidence type="ECO:0000313" key="6">
    <source>
        <dbReference type="EMBL" id="KAJ7355993.1"/>
    </source>
</evidence>
<sequence>MNPGLVGMIFVFVDELSTGQTCSICLVAMRNPVQTMCGHRFCESCLLGTFREGHAQVCPQDRNPIPEDGGFFRDVAWERDILSLRVKCKKSGRGCDWTGQLTSLRGTLYLMRI</sequence>
<dbReference type="SUPFAM" id="SSF57850">
    <property type="entry name" value="RING/U-box"/>
    <property type="match status" value="1"/>
</dbReference>
<accession>A0A9W9YKI5</accession>
<comment type="caution">
    <text evidence="6">The sequence shown here is derived from an EMBL/GenBank/DDBJ whole genome shotgun (WGS) entry which is preliminary data.</text>
</comment>
<dbReference type="InterPro" id="IPR018957">
    <property type="entry name" value="Znf_C3HC4_RING-type"/>
</dbReference>
<dbReference type="GO" id="GO:0008270">
    <property type="term" value="F:zinc ion binding"/>
    <property type="evidence" value="ECO:0007669"/>
    <property type="project" value="UniProtKB-KW"/>
</dbReference>
<evidence type="ECO:0000259" key="5">
    <source>
        <dbReference type="PROSITE" id="PS50089"/>
    </source>
</evidence>
<evidence type="ECO:0000256" key="1">
    <source>
        <dbReference type="ARBA" id="ARBA00022723"/>
    </source>
</evidence>
<gene>
    <name evidence="6" type="ORF">OS493_027387</name>
</gene>
<dbReference type="Proteomes" id="UP001163046">
    <property type="component" value="Unassembled WGS sequence"/>
</dbReference>
<reference evidence="6" key="1">
    <citation type="submission" date="2023-01" db="EMBL/GenBank/DDBJ databases">
        <title>Genome assembly of the deep-sea coral Lophelia pertusa.</title>
        <authorList>
            <person name="Herrera S."/>
            <person name="Cordes E."/>
        </authorList>
    </citation>
    <scope>NUCLEOTIDE SEQUENCE</scope>
    <source>
        <strain evidence="6">USNM1676648</strain>
        <tissue evidence="6">Polyp</tissue>
    </source>
</reference>
<dbReference type="PROSITE" id="PS50089">
    <property type="entry name" value="ZF_RING_2"/>
    <property type="match status" value="1"/>
</dbReference>
<protein>
    <recommendedName>
        <fullName evidence="5">RING-type domain-containing protein</fullName>
    </recommendedName>
</protein>
<dbReference type="Gene3D" id="3.30.40.10">
    <property type="entry name" value="Zinc/RING finger domain, C3HC4 (zinc finger)"/>
    <property type="match status" value="1"/>
</dbReference>
<keyword evidence="3" id="KW-0862">Zinc</keyword>
<dbReference type="AlphaFoldDB" id="A0A9W9YKI5"/>
<dbReference type="PANTHER" id="PTHR10131:SF94">
    <property type="entry name" value="TNF RECEPTOR-ASSOCIATED FACTOR 4"/>
    <property type="match status" value="1"/>
</dbReference>
<keyword evidence="2 4" id="KW-0863">Zinc-finger</keyword>
<name>A0A9W9YKI5_9CNID</name>
<dbReference type="InterPro" id="IPR013083">
    <property type="entry name" value="Znf_RING/FYVE/PHD"/>
</dbReference>
<dbReference type="OrthoDB" id="5977395at2759"/>
<keyword evidence="7" id="KW-1185">Reference proteome</keyword>